<evidence type="ECO:0000313" key="3">
    <source>
        <dbReference type="Proteomes" id="UP001184230"/>
    </source>
</evidence>
<keyword evidence="3" id="KW-1185">Reference proteome</keyword>
<organism evidence="2 3">
    <name type="scientific">Variovorax soli</name>
    <dbReference type="NCBI Taxonomy" id="376815"/>
    <lineage>
        <taxon>Bacteria</taxon>
        <taxon>Pseudomonadati</taxon>
        <taxon>Pseudomonadota</taxon>
        <taxon>Betaproteobacteria</taxon>
        <taxon>Burkholderiales</taxon>
        <taxon>Comamonadaceae</taxon>
        <taxon>Variovorax</taxon>
    </lineage>
</organism>
<evidence type="ECO:0000259" key="1">
    <source>
        <dbReference type="Pfam" id="PF09500"/>
    </source>
</evidence>
<dbReference type="NCBIfam" id="TIGR02447">
    <property type="entry name" value="yiiD_Cterm"/>
    <property type="match status" value="1"/>
</dbReference>
<dbReference type="RefSeq" id="WP_309898355.1">
    <property type="nucleotide sequence ID" value="NZ_JAVDRF010000001.1"/>
</dbReference>
<name>A0ABU1N8R9_9BURK</name>
<evidence type="ECO:0000313" key="2">
    <source>
        <dbReference type="EMBL" id="MDR6534839.1"/>
    </source>
</evidence>
<sequence>MSPPELEAYLHAHIPLSKAMQVSVLMADDAAVVLGAPLAPNINHRETVFGGSASAVAILAAWSLLHTRLQRAGIASRLVIQRNSMDYGLPITGDFTARSFIPEEVRTWPAFLRMLTRKGRGRIAVEAVLEQEGREVGRLEGEFVALGASAA</sequence>
<dbReference type="Proteomes" id="UP001184230">
    <property type="component" value="Unassembled WGS sequence"/>
</dbReference>
<dbReference type="InterPro" id="IPR029069">
    <property type="entry name" value="HotDog_dom_sf"/>
</dbReference>
<proteinExistence type="predicted"/>
<dbReference type="Gene3D" id="3.10.129.10">
    <property type="entry name" value="Hotdog Thioesterase"/>
    <property type="match status" value="1"/>
</dbReference>
<gene>
    <name evidence="2" type="ORF">J2739_000599</name>
</gene>
<comment type="caution">
    <text evidence="2">The sequence shown here is derived from an EMBL/GenBank/DDBJ whole genome shotgun (WGS) entry which is preliminary data.</text>
</comment>
<dbReference type="Pfam" id="PF09500">
    <property type="entry name" value="YiiD_C"/>
    <property type="match status" value="1"/>
</dbReference>
<protein>
    <submittedName>
        <fullName evidence="2">Thioesterase domain-containing protein</fullName>
    </submittedName>
</protein>
<reference evidence="2 3" key="1">
    <citation type="submission" date="2023-07" db="EMBL/GenBank/DDBJ databases">
        <title>Sorghum-associated microbial communities from plants grown in Nebraska, USA.</title>
        <authorList>
            <person name="Schachtman D."/>
        </authorList>
    </citation>
    <scope>NUCLEOTIDE SEQUENCE [LARGE SCALE GENOMIC DNA]</scope>
    <source>
        <strain evidence="2 3">DS1781</strain>
    </source>
</reference>
<dbReference type="EMBL" id="JAVDRF010000001">
    <property type="protein sequence ID" value="MDR6534839.1"/>
    <property type="molecule type" value="Genomic_DNA"/>
</dbReference>
<dbReference type="InterPro" id="IPR012660">
    <property type="entry name" value="YiiD_C"/>
</dbReference>
<accession>A0ABU1N8R9</accession>
<feature type="domain" description="Thioesterase putative" evidence="1">
    <location>
        <begin position="5"/>
        <end position="146"/>
    </location>
</feature>
<dbReference type="SUPFAM" id="SSF54637">
    <property type="entry name" value="Thioesterase/thiol ester dehydrase-isomerase"/>
    <property type="match status" value="1"/>
</dbReference>